<evidence type="ECO:0000313" key="3">
    <source>
        <dbReference type="EMBL" id="KAJ3440782.1"/>
    </source>
</evidence>
<accession>A0AAV7ZJ87</accession>
<dbReference type="Proteomes" id="UP001146793">
    <property type="component" value="Unassembled WGS sequence"/>
</dbReference>
<evidence type="ECO:0000256" key="1">
    <source>
        <dbReference type="SAM" id="Phobius"/>
    </source>
</evidence>
<keyword evidence="1" id="KW-1133">Transmembrane helix</keyword>
<protein>
    <submittedName>
        <fullName evidence="3">Uncharacterized protein</fullName>
    </submittedName>
</protein>
<feature type="signal peptide" evidence="2">
    <location>
        <begin position="1"/>
        <end position="20"/>
    </location>
</feature>
<reference evidence="3" key="1">
    <citation type="submission" date="2022-08" db="EMBL/GenBank/DDBJ databases">
        <title>Novel sulphate-reducing endosymbionts in the free-living metamonad Anaeramoeba.</title>
        <authorList>
            <person name="Jerlstrom-Hultqvist J."/>
            <person name="Cepicka I."/>
            <person name="Gallot-Lavallee L."/>
            <person name="Salas-Leiva D."/>
            <person name="Curtis B.A."/>
            <person name="Zahonova K."/>
            <person name="Pipaliya S."/>
            <person name="Dacks J."/>
            <person name="Roger A.J."/>
        </authorList>
    </citation>
    <scope>NUCLEOTIDE SEQUENCE</scope>
    <source>
        <strain evidence="3">Busselton2</strain>
    </source>
</reference>
<sequence length="196" mass="21875">MKLSLFIISLILISFIYSSCKHNKDCKTSDQPACQGEKCVECVSHEDCPMNKYCVLLGKESDLYKCRKYSEDTDKLGKYCNSEDCSQMDTAVVCGRCKSNSTKHYWTGACINFKCETCRVDDLSGTYSIASQHKETAVCKPKSVSGRAGSLTTAQSTSGVPYGLVQSSHQIGFMCFGFVIFFMLVLQCMIWKRIDV</sequence>
<keyword evidence="1" id="KW-0812">Transmembrane</keyword>
<dbReference type="EMBL" id="JANTQA010000030">
    <property type="protein sequence ID" value="KAJ3440782.1"/>
    <property type="molecule type" value="Genomic_DNA"/>
</dbReference>
<keyword evidence="1" id="KW-0472">Membrane</keyword>
<feature type="transmembrane region" description="Helical" evidence="1">
    <location>
        <begin position="171"/>
        <end position="191"/>
    </location>
</feature>
<name>A0AAV7ZJ87_9EUKA</name>
<comment type="caution">
    <text evidence="3">The sequence shown here is derived from an EMBL/GenBank/DDBJ whole genome shotgun (WGS) entry which is preliminary data.</text>
</comment>
<feature type="chain" id="PRO_5043350304" evidence="2">
    <location>
        <begin position="21"/>
        <end position="196"/>
    </location>
</feature>
<evidence type="ECO:0000256" key="2">
    <source>
        <dbReference type="SAM" id="SignalP"/>
    </source>
</evidence>
<dbReference type="AlphaFoldDB" id="A0AAV7ZJ87"/>
<evidence type="ECO:0000313" key="4">
    <source>
        <dbReference type="Proteomes" id="UP001146793"/>
    </source>
</evidence>
<proteinExistence type="predicted"/>
<organism evidence="3 4">
    <name type="scientific">Anaeramoeba flamelloides</name>
    <dbReference type="NCBI Taxonomy" id="1746091"/>
    <lineage>
        <taxon>Eukaryota</taxon>
        <taxon>Metamonada</taxon>
        <taxon>Anaeramoebidae</taxon>
        <taxon>Anaeramoeba</taxon>
    </lineage>
</organism>
<keyword evidence="2" id="KW-0732">Signal</keyword>
<gene>
    <name evidence="3" type="ORF">M0812_14455</name>
</gene>